<dbReference type="SUPFAM" id="SSF48065">
    <property type="entry name" value="DBL homology domain (DH-domain)"/>
    <property type="match status" value="1"/>
</dbReference>
<proteinExistence type="predicted"/>
<evidence type="ECO:0000256" key="1">
    <source>
        <dbReference type="SAM" id="MobiDB-lite"/>
    </source>
</evidence>
<dbReference type="GO" id="GO:0005085">
    <property type="term" value="F:guanyl-nucleotide exchange factor activity"/>
    <property type="evidence" value="ECO:0007669"/>
    <property type="project" value="InterPro"/>
</dbReference>
<feature type="domain" description="PH" evidence="2">
    <location>
        <begin position="348"/>
        <end position="450"/>
    </location>
</feature>
<dbReference type="PROSITE" id="PS50003">
    <property type="entry name" value="PH_DOMAIN"/>
    <property type="match status" value="1"/>
</dbReference>
<dbReference type="Proteomes" id="UP000077051">
    <property type="component" value="Unassembled WGS sequence"/>
</dbReference>
<keyword evidence="5" id="KW-1185">Reference proteome</keyword>
<feature type="compositionally biased region" description="Low complexity" evidence="1">
    <location>
        <begin position="504"/>
        <end position="517"/>
    </location>
</feature>
<feature type="compositionally biased region" description="Polar residues" evidence="1">
    <location>
        <begin position="740"/>
        <end position="758"/>
    </location>
</feature>
<feature type="domain" description="DH" evidence="3">
    <location>
        <begin position="111"/>
        <end position="315"/>
    </location>
</feature>
<dbReference type="PANTHER" id="PTHR12673:SF270">
    <property type="entry name" value="FYVE-TYPE DOMAIN-CONTAINING PROTEIN"/>
    <property type="match status" value="1"/>
</dbReference>
<dbReference type="Gene3D" id="1.20.900.10">
    <property type="entry name" value="Dbl homology (DH) domain"/>
    <property type="match status" value="1"/>
</dbReference>
<reference evidence="4 5" key="1">
    <citation type="submission" date="2015-06" db="EMBL/GenBank/DDBJ databases">
        <title>Expansion of signal transduction pathways in fungi by whole-genome duplication.</title>
        <authorList>
            <consortium name="DOE Joint Genome Institute"/>
            <person name="Corrochano L.M."/>
            <person name="Kuo A."/>
            <person name="Marcet-Houben M."/>
            <person name="Polaino S."/>
            <person name="Salamov A."/>
            <person name="Villalobos J.M."/>
            <person name="Alvarez M.I."/>
            <person name="Avalos J."/>
            <person name="Benito E.P."/>
            <person name="Benoit I."/>
            <person name="Burger G."/>
            <person name="Camino L.P."/>
            <person name="Canovas D."/>
            <person name="Cerda-Olmedo E."/>
            <person name="Cheng J.-F."/>
            <person name="Dominguez A."/>
            <person name="Elias M."/>
            <person name="Eslava A.P."/>
            <person name="Glaser F."/>
            <person name="Grimwood J."/>
            <person name="Gutierrez G."/>
            <person name="Heitman J."/>
            <person name="Henrissat B."/>
            <person name="Iturriaga E.A."/>
            <person name="Lang B.F."/>
            <person name="Lavin J.L."/>
            <person name="Lee S."/>
            <person name="Li W."/>
            <person name="Lindquist E."/>
            <person name="Lopez-Garcia S."/>
            <person name="Luque E.M."/>
            <person name="Marcos A.T."/>
            <person name="Martin J."/>
            <person name="Mccluskey K."/>
            <person name="Medina H.R."/>
            <person name="Miralles-Duran A."/>
            <person name="Miyazaki A."/>
            <person name="Munoz-Torres E."/>
            <person name="Oguiza J.A."/>
            <person name="Ohm R."/>
            <person name="Olmedo M."/>
            <person name="Orejas M."/>
            <person name="Ortiz-Castellanos L."/>
            <person name="Pisabarro A.G."/>
            <person name="Rodriguez-Romero J."/>
            <person name="Ruiz-Herrera J."/>
            <person name="Ruiz-Vazquez R."/>
            <person name="Sanz C."/>
            <person name="Schackwitz W."/>
            <person name="Schmutz J."/>
            <person name="Shahriari M."/>
            <person name="Shelest E."/>
            <person name="Silva-Franco F."/>
            <person name="Soanes D."/>
            <person name="Syed K."/>
            <person name="Tagua V.G."/>
            <person name="Talbot N.J."/>
            <person name="Thon M."/>
            <person name="De Vries R.P."/>
            <person name="Wiebenga A."/>
            <person name="Yadav J.S."/>
            <person name="Braun E.L."/>
            <person name="Baker S."/>
            <person name="Garre V."/>
            <person name="Horwitz B."/>
            <person name="Torres-Martinez S."/>
            <person name="Idnurm A."/>
            <person name="Herrera-Estrella A."/>
            <person name="Gabaldon T."/>
            <person name="Grigoriev I.V."/>
        </authorList>
    </citation>
    <scope>NUCLEOTIDE SEQUENCE [LARGE SCALE GENOMIC DNA]</scope>
    <source>
        <strain evidence="4 5">CBS 277.49</strain>
    </source>
</reference>
<dbReference type="InterPro" id="IPR051092">
    <property type="entry name" value="FYVE_RhoGEF_PH"/>
</dbReference>
<protein>
    <recommendedName>
        <fullName evidence="6">DH domain-containing protein</fullName>
    </recommendedName>
</protein>
<feature type="compositionally biased region" description="Basic residues" evidence="1">
    <location>
        <begin position="881"/>
        <end position="890"/>
    </location>
</feature>
<feature type="compositionally biased region" description="Acidic residues" evidence="1">
    <location>
        <begin position="70"/>
        <end position="81"/>
    </location>
</feature>
<feature type="region of interest" description="Disordered" evidence="1">
    <location>
        <begin position="504"/>
        <end position="538"/>
    </location>
</feature>
<dbReference type="SMART" id="SM00233">
    <property type="entry name" value="PH"/>
    <property type="match status" value="1"/>
</dbReference>
<gene>
    <name evidence="4" type="ORF">MUCCIDRAFT_113969</name>
</gene>
<evidence type="ECO:0000313" key="5">
    <source>
        <dbReference type="Proteomes" id="UP000077051"/>
    </source>
</evidence>
<feature type="compositionally biased region" description="Acidic residues" evidence="1">
    <location>
        <begin position="916"/>
        <end position="933"/>
    </location>
</feature>
<dbReference type="EMBL" id="AMYB01000007">
    <property type="protein sequence ID" value="OAD00487.1"/>
    <property type="molecule type" value="Genomic_DNA"/>
</dbReference>
<dbReference type="CDD" id="cd00821">
    <property type="entry name" value="PH"/>
    <property type="match status" value="1"/>
</dbReference>
<dbReference type="AlphaFoldDB" id="A0A162YT82"/>
<feature type="region of interest" description="Disordered" evidence="1">
    <location>
        <begin position="735"/>
        <end position="765"/>
    </location>
</feature>
<dbReference type="PANTHER" id="PTHR12673">
    <property type="entry name" value="FACIOGENITAL DYSPLASIA PROTEIN"/>
    <property type="match status" value="1"/>
</dbReference>
<feature type="region of interest" description="Disordered" evidence="1">
    <location>
        <begin position="779"/>
        <end position="798"/>
    </location>
</feature>
<dbReference type="GO" id="GO:0005737">
    <property type="term" value="C:cytoplasm"/>
    <property type="evidence" value="ECO:0007669"/>
    <property type="project" value="TreeGrafter"/>
</dbReference>
<feature type="region of interest" description="Disordered" evidence="1">
    <location>
        <begin position="913"/>
        <end position="989"/>
    </location>
</feature>
<dbReference type="InterPro" id="IPR000219">
    <property type="entry name" value="DH_dom"/>
</dbReference>
<dbReference type="VEuPathDB" id="FungiDB:MUCCIDRAFT_113969"/>
<organism evidence="4 5">
    <name type="scientific">Mucor lusitanicus CBS 277.49</name>
    <dbReference type="NCBI Taxonomy" id="747725"/>
    <lineage>
        <taxon>Eukaryota</taxon>
        <taxon>Fungi</taxon>
        <taxon>Fungi incertae sedis</taxon>
        <taxon>Mucoromycota</taxon>
        <taxon>Mucoromycotina</taxon>
        <taxon>Mucoromycetes</taxon>
        <taxon>Mucorales</taxon>
        <taxon>Mucorineae</taxon>
        <taxon>Mucoraceae</taxon>
        <taxon>Mucor</taxon>
    </lineage>
</organism>
<evidence type="ECO:0000259" key="3">
    <source>
        <dbReference type="PROSITE" id="PS50010"/>
    </source>
</evidence>
<name>A0A162YT82_MUCCL</name>
<dbReference type="InterPro" id="IPR035899">
    <property type="entry name" value="DBL_dom_sf"/>
</dbReference>
<dbReference type="OrthoDB" id="1716625at2759"/>
<feature type="compositionally biased region" description="Basic and acidic residues" evidence="1">
    <location>
        <begin position="891"/>
        <end position="901"/>
    </location>
</feature>
<feature type="region of interest" description="Disordered" evidence="1">
    <location>
        <begin position="63"/>
        <end position="95"/>
    </location>
</feature>
<evidence type="ECO:0000313" key="4">
    <source>
        <dbReference type="EMBL" id="OAD00487.1"/>
    </source>
</evidence>
<dbReference type="Gene3D" id="2.30.29.30">
    <property type="entry name" value="Pleckstrin-homology domain (PH domain)/Phosphotyrosine-binding domain (PTB)"/>
    <property type="match status" value="1"/>
</dbReference>
<evidence type="ECO:0008006" key="6">
    <source>
        <dbReference type="Google" id="ProtNLM"/>
    </source>
</evidence>
<dbReference type="InterPro" id="IPR001849">
    <property type="entry name" value="PH_domain"/>
</dbReference>
<dbReference type="STRING" id="747725.A0A162YT82"/>
<comment type="caution">
    <text evidence="4">The sequence shown here is derived from an EMBL/GenBank/DDBJ whole genome shotgun (WGS) entry which is preliminary data.</text>
</comment>
<dbReference type="SUPFAM" id="SSF50729">
    <property type="entry name" value="PH domain-like"/>
    <property type="match status" value="1"/>
</dbReference>
<dbReference type="InterPro" id="IPR011993">
    <property type="entry name" value="PH-like_dom_sf"/>
</dbReference>
<dbReference type="PROSITE" id="PS50010">
    <property type="entry name" value="DH_2"/>
    <property type="match status" value="1"/>
</dbReference>
<dbReference type="Pfam" id="PF00621">
    <property type="entry name" value="RhoGEF"/>
    <property type="match status" value="1"/>
</dbReference>
<accession>A0A162YT82</accession>
<dbReference type="Pfam" id="PF00169">
    <property type="entry name" value="PH"/>
    <property type="match status" value="1"/>
</dbReference>
<sequence length="1019" mass="114820">MTPTITISIMGDRIAVVAAVVTVVAIVNKAAVVVTTSSLLLKYRHGLLSRLLLHVTCVSNDQDTPAHQAEEEEEGEDEDEEGQHHSTGCTTPTLEDHHLKMTEAADKLQRKKVHAIEELLQTERDYVQDLSYLVQVCLEVLSRQTWIAPDHKATIIRNSHAILSFHKQFIISYDTLSVYDANWSCIARTFLDQIGQFSLYKHYCDLHAEAWALTSEYRDRPEWACFLKDCTILDSYSIPLNLNTLSTASNTSVEQQQSKKLHFEDYLIKPVQRICRYQLLIKEIIRYTSPQTAEYDLWNSVLVEMQDIVGEIDDLKFQREMKERTDRFIERLDGDWRISKRHVAQLGNLLLAGAIEITYSALGQSVSKPRYLGCFIFQTYIIMVRPKKVTSYEPKHWFPLRMADFEDLGDIEGQREHAFVVKCKKHTFAFSASCSQEKQLWVKKLQEAIVTAKIEASDENLSAQDYIVSSLPGITSKRSPQSIRLSRSFTNILDMTLAGASSAAAQSNSSSSSSSNNDQQIMSFSERKTLRRSASTSIQFEDIMRMTQPTTAEPPLPPTPTPPLVLPIITTNSKLKKRYSADYSYHHPSPNSGFALKPRNNSEMYIKPDAFGGKRRPSSMDLLSSSTNTSMIGKMSFQFKNNHQNALRVTVDHKLRDVCTQEYLSSRAWHMRDREHNASFQSSIDLLSLSTTTDNSQLNSPVIGNSSNDLLLKKRKSSSFIRSSASSFSLMIVPKRTSESRQSNNSKLLQQQTPSEDVQSNHSSSCASSMVAAADRCISPSTTTHKSRRPSQSSQLLRHMSQNRGCFSESPHSFESSEYSFAATTATSHQKRLERSPSRKSIFVGKVLRRIASLHHKSPSSGFDKEFNEVKKAASVDSKTSKLKWPTRHKQHEELTQLKISDRPCKTTITIASDNHEEEEQEKEEQEQDDQQEEENKGVQQGGGDIQTTLSAFAYASTPPPPISKRQSQLLAATHHSTTKEGSNNKWKNRLSLIRPTAASFLKLNNNSTSNTAAIIHGS</sequence>
<feature type="region of interest" description="Disordered" evidence="1">
    <location>
        <begin position="873"/>
        <end position="901"/>
    </location>
</feature>
<dbReference type="CDD" id="cd00160">
    <property type="entry name" value="RhoGEF"/>
    <property type="match status" value="1"/>
</dbReference>
<evidence type="ECO:0000259" key="2">
    <source>
        <dbReference type="PROSITE" id="PS50003"/>
    </source>
</evidence>
<dbReference type="SMART" id="SM00325">
    <property type="entry name" value="RhoGEF"/>
    <property type="match status" value="1"/>
</dbReference>